<reference evidence="9 10" key="1">
    <citation type="submission" date="2016-02" db="EMBL/GenBank/DDBJ databases">
        <title>Genome sequence of Moorella mulderi DSM 14980.</title>
        <authorList>
            <person name="Poehlein A."/>
            <person name="Daniel R."/>
        </authorList>
    </citation>
    <scope>NUCLEOTIDE SEQUENCE [LARGE SCALE GENOMIC DNA]</scope>
    <source>
        <strain evidence="9 10">DSM 14980</strain>
    </source>
</reference>
<evidence type="ECO:0000256" key="2">
    <source>
        <dbReference type="ARBA" id="ARBA00022723"/>
    </source>
</evidence>
<keyword evidence="2" id="KW-0479">Metal-binding</keyword>
<protein>
    <submittedName>
        <fullName evidence="9">Uracil DNA glycosylase superfamily protein</fullName>
    </submittedName>
</protein>
<keyword evidence="4" id="KW-0378">Hydrolase</keyword>
<dbReference type="GO" id="GO:0046872">
    <property type="term" value="F:metal ion binding"/>
    <property type="evidence" value="ECO:0007669"/>
    <property type="project" value="UniProtKB-KW"/>
</dbReference>
<dbReference type="AlphaFoldDB" id="A0A151AYS7"/>
<evidence type="ECO:0000256" key="3">
    <source>
        <dbReference type="ARBA" id="ARBA00022763"/>
    </source>
</evidence>
<evidence type="ECO:0000256" key="1">
    <source>
        <dbReference type="ARBA" id="ARBA00022485"/>
    </source>
</evidence>
<comment type="caution">
    <text evidence="9">The sequence shown here is derived from an EMBL/GenBank/DDBJ whole genome shotgun (WGS) entry which is preliminary data.</text>
</comment>
<keyword evidence="7" id="KW-0234">DNA repair</keyword>
<name>A0A151AYS7_9FIRM</name>
<accession>A0A151AYS7</accession>
<feature type="domain" description="Uracil-DNA glycosylase-like" evidence="8">
    <location>
        <begin position="39"/>
        <end position="191"/>
    </location>
</feature>
<dbReference type="SMART" id="SM00987">
    <property type="entry name" value="UreE_C"/>
    <property type="match status" value="1"/>
</dbReference>
<dbReference type="Proteomes" id="UP000075670">
    <property type="component" value="Unassembled WGS sequence"/>
</dbReference>
<evidence type="ECO:0000256" key="6">
    <source>
        <dbReference type="ARBA" id="ARBA00023014"/>
    </source>
</evidence>
<dbReference type="InterPro" id="IPR005122">
    <property type="entry name" value="Uracil-DNA_glycosylase-like"/>
</dbReference>
<keyword evidence="3" id="KW-0227">DNA damage</keyword>
<dbReference type="PATRIC" id="fig|1122241.3.peg.1485"/>
<proteinExistence type="predicted"/>
<evidence type="ECO:0000256" key="5">
    <source>
        <dbReference type="ARBA" id="ARBA00023004"/>
    </source>
</evidence>
<dbReference type="CDD" id="cd10030">
    <property type="entry name" value="UDG-F4_TTUDGA_SPO1dp_like"/>
    <property type="match status" value="1"/>
</dbReference>
<evidence type="ECO:0000313" key="9">
    <source>
        <dbReference type="EMBL" id="KYH32809.1"/>
    </source>
</evidence>
<dbReference type="PANTHER" id="PTHR33693">
    <property type="entry name" value="TYPE-5 URACIL-DNA GLYCOSYLASE"/>
    <property type="match status" value="1"/>
</dbReference>
<keyword evidence="6" id="KW-0411">Iron-sulfur</keyword>
<dbReference type="Pfam" id="PF13274">
    <property type="entry name" value="SocA_Panacea"/>
    <property type="match status" value="1"/>
</dbReference>
<keyword evidence="5" id="KW-0408">Iron</keyword>
<dbReference type="EMBL" id="LTBC01000003">
    <property type="protein sequence ID" value="KYH32809.1"/>
    <property type="molecule type" value="Genomic_DNA"/>
</dbReference>
<dbReference type="Pfam" id="PF03167">
    <property type="entry name" value="UDG"/>
    <property type="match status" value="1"/>
</dbReference>
<keyword evidence="10" id="KW-1185">Reference proteome</keyword>
<evidence type="ECO:0000256" key="4">
    <source>
        <dbReference type="ARBA" id="ARBA00022801"/>
    </source>
</evidence>
<dbReference type="InterPro" id="IPR025272">
    <property type="entry name" value="SocA_Panacea"/>
</dbReference>
<dbReference type="SUPFAM" id="SSF52141">
    <property type="entry name" value="Uracil-DNA glycosylase-like"/>
    <property type="match status" value="1"/>
</dbReference>
<evidence type="ECO:0000256" key="7">
    <source>
        <dbReference type="ARBA" id="ARBA00023204"/>
    </source>
</evidence>
<dbReference type="GO" id="GO:0006281">
    <property type="term" value="P:DNA repair"/>
    <property type="evidence" value="ECO:0007669"/>
    <property type="project" value="UniProtKB-KW"/>
</dbReference>
<dbReference type="InterPro" id="IPR036895">
    <property type="entry name" value="Uracil-DNA_glycosylase-like_sf"/>
</dbReference>
<dbReference type="SMART" id="SM00986">
    <property type="entry name" value="UDG"/>
    <property type="match status" value="1"/>
</dbReference>
<dbReference type="OrthoDB" id="5290748at2"/>
<gene>
    <name evidence="9" type="ORF">MOMUL_14110</name>
</gene>
<evidence type="ECO:0000313" key="10">
    <source>
        <dbReference type="Proteomes" id="UP000075670"/>
    </source>
</evidence>
<evidence type="ECO:0000259" key="8">
    <source>
        <dbReference type="SMART" id="SM00986"/>
    </source>
</evidence>
<organism evidence="9 10">
    <name type="scientific">Moorella mulderi DSM 14980</name>
    <dbReference type="NCBI Taxonomy" id="1122241"/>
    <lineage>
        <taxon>Bacteria</taxon>
        <taxon>Bacillati</taxon>
        <taxon>Bacillota</taxon>
        <taxon>Clostridia</taxon>
        <taxon>Neomoorellales</taxon>
        <taxon>Neomoorellaceae</taxon>
        <taxon>Neomoorella</taxon>
    </lineage>
</organism>
<keyword evidence="1" id="KW-0004">4Fe-4S</keyword>
<dbReference type="GO" id="GO:0051539">
    <property type="term" value="F:4 iron, 4 sulfur cluster binding"/>
    <property type="evidence" value="ECO:0007669"/>
    <property type="project" value="UniProtKB-KW"/>
</dbReference>
<sequence>MGMSFLSFSKEVRLDDLCEAVRHCTLCSRLCHRTKIFSKFNGNIYSKVMFVAEAPGRLGADRTGIPLYGDKTGDNFETLLGNIGWRREDIFITNAVLCNPREENGNNSTPTREEIINCIPYLEMTIELIQPDVIVTLGQKALDALNFISPHSYKLKEQVGIPFKWERRLVVPLYHPGPRALLHRSLTKQRSDFIRLAKIVHPVKGLIKHSLRREVSHYNQEIISPKALHKLILMVIQTLGQVTYFKLTKLLYFIDLEALQRFGQTLTGEIYLRQQEGPWMPSLKKAISFMSEKEIKVFHHRIPIVSRGPSPRFSIDFNEQTLEFVLEVLDKYGNLTNTEIKTLAYRTAPMKYILKQEAQGRDMRKVPVIYNNKVSYELDGSS</sequence>
<dbReference type="Gene3D" id="3.40.470.10">
    <property type="entry name" value="Uracil-DNA glycosylase-like domain"/>
    <property type="match status" value="1"/>
</dbReference>
<dbReference type="PANTHER" id="PTHR33693:SF1">
    <property type="entry name" value="TYPE-4 URACIL-DNA GLYCOSYLASE"/>
    <property type="match status" value="1"/>
</dbReference>
<dbReference type="InterPro" id="IPR051536">
    <property type="entry name" value="UDG_Type-4/5"/>
</dbReference>
<dbReference type="GO" id="GO:0097506">
    <property type="term" value="F:deaminated base DNA N-glycosylase activity"/>
    <property type="evidence" value="ECO:0007669"/>
    <property type="project" value="UniProtKB-ARBA"/>
</dbReference>